<organism evidence="1 2">
    <name type="scientific">Oceanibacterium hippocampi</name>
    <dbReference type="NCBI Taxonomy" id="745714"/>
    <lineage>
        <taxon>Bacteria</taxon>
        <taxon>Pseudomonadati</taxon>
        <taxon>Pseudomonadota</taxon>
        <taxon>Alphaproteobacteria</taxon>
        <taxon>Sneathiellales</taxon>
        <taxon>Sneathiellaceae</taxon>
        <taxon>Oceanibacterium</taxon>
    </lineage>
</organism>
<dbReference type="Proteomes" id="UP000193200">
    <property type="component" value="Unassembled WGS sequence"/>
</dbReference>
<proteinExistence type="predicted"/>
<dbReference type="AlphaFoldDB" id="A0A1Y5SWG5"/>
<keyword evidence="2" id="KW-1185">Reference proteome</keyword>
<evidence type="ECO:0000313" key="2">
    <source>
        <dbReference type="Proteomes" id="UP000193200"/>
    </source>
</evidence>
<name>A0A1Y5SWG5_9PROT</name>
<dbReference type="InParanoid" id="A0A1Y5SWG5"/>
<evidence type="ECO:0000313" key="1">
    <source>
        <dbReference type="EMBL" id="SLN50282.1"/>
    </source>
</evidence>
<reference evidence="1 2" key="1">
    <citation type="submission" date="2017-03" db="EMBL/GenBank/DDBJ databases">
        <authorList>
            <person name="Afonso C.L."/>
            <person name="Miller P.J."/>
            <person name="Scott M.A."/>
            <person name="Spackman E."/>
            <person name="Goraichik I."/>
            <person name="Dimitrov K.M."/>
            <person name="Suarez D.L."/>
            <person name="Swayne D.E."/>
        </authorList>
    </citation>
    <scope>NUCLEOTIDE SEQUENCE [LARGE SCALE GENOMIC DNA]</scope>
    <source>
        <strain evidence="1 2">CECT 7691</strain>
    </source>
</reference>
<dbReference type="RefSeq" id="WP_085883396.1">
    <property type="nucleotide sequence ID" value="NZ_FWFR01000001.1"/>
</dbReference>
<accession>A0A1Y5SWG5</accession>
<protein>
    <submittedName>
        <fullName evidence="1">Uncharacterized protein</fullName>
    </submittedName>
</protein>
<sequence length="115" mass="12586">MQICMEHWGELRRAISARGLDHLVATSGEEAAEALTRQIEGEDDPRNDFDPLMNANWAIHGQYLQDVGLGALVGQKCPLCEVEKSRAGLATNWIEGCAEDQLQQARALDLVAGVQ</sequence>
<gene>
    <name evidence="1" type="ORF">OCH7691_02212</name>
</gene>
<dbReference type="EMBL" id="FWFR01000001">
    <property type="protein sequence ID" value="SLN50282.1"/>
    <property type="molecule type" value="Genomic_DNA"/>
</dbReference>